<dbReference type="AlphaFoldDB" id="A0A1I7F9T9"/>
<evidence type="ECO:0000256" key="1">
    <source>
        <dbReference type="SAM" id="MobiDB-lite"/>
    </source>
</evidence>
<organism evidence="2 3">
    <name type="scientific">Alicyclobacillus macrosporangiidus</name>
    <dbReference type="NCBI Taxonomy" id="392015"/>
    <lineage>
        <taxon>Bacteria</taxon>
        <taxon>Bacillati</taxon>
        <taxon>Bacillota</taxon>
        <taxon>Bacilli</taxon>
        <taxon>Bacillales</taxon>
        <taxon>Alicyclobacillaceae</taxon>
        <taxon>Alicyclobacillus</taxon>
    </lineage>
</organism>
<reference evidence="3" key="1">
    <citation type="submission" date="2016-10" db="EMBL/GenBank/DDBJ databases">
        <authorList>
            <person name="Varghese N."/>
        </authorList>
    </citation>
    <scope>NUCLEOTIDE SEQUENCE [LARGE SCALE GENOMIC DNA]</scope>
    <source>
        <strain evidence="3">DSM 17980</strain>
    </source>
</reference>
<evidence type="ECO:0000313" key="2">
    <source>
        <dbReference type="EMBL" id="SFU32909.1"/>
    </source>
</evidence>
<dbReference type="STRING" id="392015.SAMN05421543_101134"/>
<feature type="region of interest" description="Disordered" evidence="1">
    <location>
        <begin position="1"/>
        <end position="38"/>
    </location>
</feature>
<name>A0A1I7F9T9_9BACL</name>
<sequence>MDPTEPMGRTDGRDAVTEDRPLSPGDREPLRARPPLDLPAERRVSVTLEELQALDEVAPWEEYLFTPTGERIPKEVTDEDV</sequence>
<evidence type="ECO:0000313" key="3">
    <source>
        <dbReference type="Proteomes" id="UP000183508"/>
    </source>
</evidence>
<dbReference type="OrthoDB" id="9892223at2"/>
<feature type="compositionally biased region" description="Basic and acidic residues" evidence="1">
    <location>
        <begin position="8"/>
        <end position="31"/>
    </location>
</feature>
<dbReference type="Proteomes" id="UP000183508">
    <property type="component" value="Unassembled WGS sequence"/>
</dbReference>
<protein>
    <submittedName>
        <fullName evidence="2">Uncharacterized protein</fullName>
    </submittedName>
</protein>
<accession>A0A1I7F9T9</accession>
<gene>
    <name evidence="2" type="ORF">SAMN05421543_101134</name>
</gene>
<keyword evidence="3" id="KW-1185">Reference proteome</keyword>
<dbReference type="EMBL" id="FPBV01000001">
    <property type="protein sequence ID" value="SFU32909.1"/>
    <property type="molecule type" value="Genomic_DNA"/>
</dbReference>
<proteinExistence type="predicted"/>
<dbReference type="RefSeq" id="WP_074948595.1">
    <property type="nucleotide sequence ID" value="NZ_FPBV01000001.1"/>
</dbReference>